<evidence type="ECO:0000313" key="2">
    <source>
        <dbReference type="Proteomes" id="UP000320055"/>
    </source>
</evidence>
<accession>A0A563W3Y5</accession>
<sequence>MTKFTVAISLARAFPIKLELKGESKKSGNKVMMSKCTWRIQNVGYQS</sequence>
<keyword evidence="2" id="KW-1185">Reference proteome</keyword>
<reference evidence="1 2" key="1">
    <citation type="submission" date="2019-01" db="EMBL/GenBank/DDBJ databases">
        <authorList>
            <person name="Brito A."/>
        </authorList>
    </citation>
    <scope>NUCLEOTIDE SEQUENCE [LARGE SCALE GENOMIC DNA]</scope>
    <source>
        <strain evidence="1">1</strain>
    </source>
</reference>
<dbReference type="AlphaFoldDB" id="A0A563W3Y5"/>
<gene>
    <name evidence="1" type="ORF">H1P_780011</name>
</gene>
<dbReference type="Proteomes" id="UP000320055">
    <property type="component" value="Unassembled WGS sequence"/>
</dbReference>
<dbReference type="EMBL" id="CAACVJ010000685">
    <property type="protein sequence ID" value="VEP18402.1"/>
    <property type="molecule type" value="Genomic_DNA"/>
</dbReference>
<evidence type="ECO:0000313" key="1">
    <source>
        <dbReference type="EMBL" id="VEP18402.1"/>
    </source>
</evidence>
<proteinExistence type="predicted"/>
<name>A0A563W3Y5_9CYAN</name>
<protein>
    <submittedName>
        <fullName evidence="1">Uncharacterized protein</fullName>
    </submittedName>
</protein>
<organism evidence="1 2">
    <name type="scientific">Hyella patelloides LEGE 07179</name>
    <dbReference type="NCBI Taxonomy" id="945734"/>
    <lineage>
        <taxon>Bacteria</taxon>
        <taxon>Bacillati</taxon>
        <taxon>Cyanobacteriota</taxon>
        <taxon>Cyanophyceae</taxon>
        <taxon>Pleurocapsales</taxon>
        <taxon>Hyellaceae</taxon>
        <taxon>Hyella</taxon>
    </lineage>
</organism>